<dbReference type="Gene3D" id="3.20.20.140">
    <property type="entry name" value="Metal-dependent hydrolases"/>
    <property type="match status" value="1"/>
</dbReference>
<feature type="domain" description="Amidohydrolase-related" evidence="1">
    <location>
        <begin position="7"/>
        <end position="248"/>
    </location>
</feature>
<dbReference type="RefSeq" id="WP_015747166.1">
    <property type="nucleotide sequence ID" value="NC_013235.1"/>
</dbReference>
<reference evidence="3" key="1">
    <citation type="submission" date="2009-09" db="EMBL/GenBank/DDBJ databases">
        <title>The complete genome of Nakamurella multipartita DSM 44233.</title>
        <authorList>
            <consortium name="US DOE Joint Genome Institute (JGI-PGF)"/>
            <person name="Lucas S."/>
            <person name="Copeland A."/>
            <person name="Lapidus A."/>
            <person name="Glavina del Rio T."/>
            <person name="Dalin E."/>
            <person name="Tice H."/>
            <person name="Bruce D."/>
            <person name="Goodwin L."/>
            <person name="Pitluck S."/>
            <person name="Kyrpides N."/>
            <person name="Mavromatis K."/>
            <person name="Ivanova N."/>
            <person name="Ovchinnikova G."/>
            <person name="Sims D."/>
            <person name="Meincke L."/>
            <person name="Brettin T."/>
            <person name="Detter J.C."/>
            <person name="Han C."/>
            <person name="Larimer F."/>
            <person name="Land M."/>
            <person name="Hauser L."/>
            <person name="Markowitz V."/>
            <person name="Cheng J.-F."/>
            <person name="Hugenholtz P."/>
            <person name="Woyke T."/>
            <person name="Wu D."/>
            <person name="Klenk H.-P."/>
            <person name="Eisen J.A."/>
        </authorList>
    </citation>
    <scope>NUCLEOTIDE SEQUENCE [LARGE SCALE GENOMIC DNA]</scope>
    <source>
        <strain evidence="3">ATCC 700099 / DSM 44233 / CIP 104796 / JCM 9543 / NBRC 105858 / Y-104</strain>
    </source>
</reference>
<dbReference type="Pfam" id="PF04909">
    <property type="entry name" value="Amidohydro_2"/>
    <property type="match status" value="1"/>
</dbReference>
<gene>
    <name evidence="2" type="ordered locus">Namu_1876</name>
</gene>
<dbReference type="InterPro" id="IPR006680">
    <property type="entry name" value="Amidohydro-rel"/>
</dbReference>
<dbReference type="Proteomes" id="UP000002218">
    <property type="component" value="Chromosome"/>
</dbReference>
<dbReference type="STRING" id="479431.Namu_1876"/>
<dbReference type="HOGENOM" id="CLU_064039_3_0_11"/>
<name>C8XH59_NAKMY</name>
<dbReference type="SUPFAM" id="SSF51556">
    <property type="entry name" value="Metallo-dependent hydrolases"/>
    <property type="match status" value="1"/>
</dbReference>
<dbReference type="eggNOG" id="COG3618">
    <property type="taxonomic scope" value="Bacteria"/>
</dbReference>
<dbReference type="InterPro" id="IPR032466">
    <property type="entry name" value="Metal_Hydrolase"/>
</dbReference>
<dbReference type="EMBL" id="CP001737">
    <property type="protein sequence ID" value="ACV78265.1"/>
    <property type="molecule type" value="Genomic_DNA"/>
</dbReference>
<evidence type="ECO:0000313" key="3">
    <source>
        <dbReference type="Proteomes" id="UP000002218"/>
    </source>
</evidence>
<proteinExistence type="predicted"/>
<evidence type="ECO:0000313" key="2">
    <source>
        <dbReference type="EMBL" id="ACV78265.1"/>
    </source>
</evidence>
<dbReference type="PANTHER" id="PTHR35563">
    <property type="entry name" value="BARREL METAL-DEPENDENT HYDROLASE, PUTATIVE (AFU_ORTHOLOGUE AFUA_1G16240)-RELATED"/>
    <property type="match status" value="1"/>
</dbReference>
<dbReference type="KEGG" id="nml:Namu_1876"/>
<dbReference type="GO" id="GO:0016787">
    <property type="term" value="F:hydrolase activity"/>
    <property type="evidence" value="ECO:0007669"/>
    <property type="project" value="UniProtKB-KW"/>
</dbReference>
<protein>
    <submittedName>
        <fullName evidence="2">Amidohydrolase 2</fullName>
    </submittedName>
</protein>
<reference evidence="2 3" key="2">
    <citation type="journal article" date="2010" name="Stand. Genomic Sci.">
        <title>Complete genome sequence of Nakamurella multipartita type strain (Y-104).</title>
        <authorList>
            <person name="Tice H."/>
            <person name="Mayilraj S."/>
            <person name="Sims D."/>
            <person name="Lapidus A."/>
            <person name="Nolan M."/>
            <person name="Lucas S."/>
            <person name="Glavina Del Rio T."/>
            <person name="Copeland A."/>
            <person name="Cheng J.F."/>
            <person name="Meincke L."/>
            <person name="Bruce D."/>
            <person name="Goodwin L."/>
            <person name="Pitluck S."/>
            <person name="Ivanova N."/>
            <person name="Mavromatis K."/>
            <person name="Ovchinnikova G."/>
            <person name="Pati A."/>
            <person name="Chen A."/>
            <person name="Palaniappan K."/>
            <person name="Land M."/>
            <person name="Hauser L."/>
            <person name="Chang Y.J."/>
            <person name="Jeffries C.D."/>
            <person name="Detter J.C."/>
            <person name="Brettin T."/>
            <person name="Rohde M."/>
            <person name="Goker M."/>
            <person name="Bristow J."/>
            <person name="Eisen J.A."/>
            <person name="Markowitz V."/>
            <person name="Hugenholtz P."/>
            <person name="Kyrpides N.C."/>
            <person name="Klenk H.P."/>
            <person name="Chen F."/>
        </authorList>
    </citation>
    <scope>NUCLEOTIDE SEQUENCE [LARGE SCALE GENOMIC DNA]</scope>
    <source>
        <strain evidence="3">ATCC 700099 / DSM 44233 / CIP 104796 / JCM 9543 / NBRC 105858 / Y-104</strain>
    </source>
</reference>
<keyword evidence="3" id="KW-1185">Reference proteome</keyword>
<sequence>MAQPIFDSHLHIIDPAFPLVANHGYRPPPFTAAEYRAAVAALPIVGGSVVSGSFQAFDVGYLRAALTALGPGFVGVANVPAQATDADLIDLAHSGVRGVRFNLFRGGSESVAALTTFGQRAWAVARLHIELYLDAADLDQLADPIGRLPRVSIDHLGLTAAHRPTLLALAEAGVRIKATGFGRVELDVPGTLRQIHAANPHSLMVGTDLPGTRARRPFEPSDLTLIGDALGAAALPAVLHDNAVDFYRMDQTHEH</sequence>
<evidence type="ECO:0000259" key="1">
    <source>
        <dbReference type="Pfam" id="PF04909"/>
    </source>
</evidence>
<keyword evidence="2" id="KW-0378">Hydrolase</keyword>
<dbReference type="AlphaFoldDB" id="C8XH59"/>
<dbReference type="InterPro" id="IPR052358">
    <property type="entry name" value="Aro_Compnd_Degr_Hydrolases"/>
</dbReference>
<accession>C8XH59</accession>
<dbReference type="PANTHER" id="PTHR35563:SF2">
    <property type="entry name" value="BARREL METAL-DEPENDENT HYDROLASE, PUTATIVE (AFU_ORTHOLOGUE AFUA_1G16240)-RELATED"/>
    <property type="match status" value="1"/>
</dbReference>
<dbReference type="InParanoid" id="C8XH59"/>
<organism evidence="2 3">
    <name type="scientific">Nakamurella multipartita (strain ATCC 700099 / DSM 44233 / CIP 104796 / JCM 9543 / NBRC 105858 / Y-104)</name>
    <name type="common">Microsphaera multipartita</name>
    <dbReference type="NCBI Taxonomy" id="479431"/>
    <lineage>
        <taxon>Bacteria</taxon>
        <taxon>Bacillati</taxon>
        <taxon>Actinomycetota</taxon>
        <taxon>Actinomycetes</taxon>
        <taxon>Nakamurellales</taxon>
        <taxon>Nakamurellaceae</taxon>
        <taxon>Nakamurella</taxon>
    </lineage>
</organism>